<dbReference type="InterPro" id="IPR056264">
    <property type="entry name" value="R2_ABCA1-4-like"/>
</dbReference>
<feature type="transmembrane region" description="Helical" evidence="9">
    <location>
        <begin position="1064"/>
        <end position="1092"/>
    </location>
</feature>
<name>A0A482V671_ASBVE</name>
<dbReference type="GO" id="GO:0016887">
    <property type="term" value="F:ATP hydrolysis activity"/>
    <property type="evidence" value="ECO:0007669"/>
    <property type="project" value="InterPro"/>
</dbReference>
<keyword evidence="5" id="KW-0547">Nucleotide-binding</keyword>
<dbReference type="CDD" id="cd03263">
    <property type="entry name" value="ABC_subfamily_A"/>
    <property type="match status" value="2"/>
</dbReference>
<reference evidence="11 12" key="1">
    <citation type="submission" date="2017-03" db="EMBL/GenBank/DDBJ databases">
        <title>Genome of the blue death feigning beetle - Asbolus verrucosus.</title>
        <authorList>
            <person name="Rider S.D."/>
        </authorList>
    </citation>
    <scope>NUCLEOTIDE SEQUENCE [LARGE SCALE GENOMIC DNA]</scope>
    <source>
        <strain evidence="11">Butters</strain>
        <tissue evidence="11">Head and leg muscle</tissue>
    </source>
</reference>
<dbReference type="InterPro" id="IPR003593">
    <property type="entry name" value="AAA+_ATPase"/>
</dbReference>
<dbReference type="Pfam" id="PF12698">
    <property type="entry name" value="ABC2_membrane_3"/>
    <property type="match status" value="2"/>
</dbReference>
<comment type="subcellular location">
    <subcellularLocation>
        <location evidence="1">Membrane</location>
        <topology evidence="1">Multi-pass membrane protein</topology>
    </subcellularLocation>
</comment>
<protein>
    <submittedName>
        <fullName evidence="11">ATP-binding cassette sub-family A member 3-like</fullName>
    </submittedName>
</protein>
<dbReference type="PROSITE" id="PS50893">
    <property type="entry name" value="ABC_TRANSPORTER_2"/>
    <property type="match status" value="2"/>
</dbReference>
<feature type="transmembrane region" description="Helical" evidence="9">
    <location>
        <begin position="371"/>
        <end position="393"/>
    </location>
</feature>
<dbReference type="FunFam" id="3.40.50.300:FF:000298">
    <property type="entry name" value="ATP-binding cassette sub-family A member 12"/>
    <property type="match status" value="1"/>
</dbReference>
<dbReference type="GO" id="GO:0005319">
    <property type="term" value="F:lipid transporter activity"/>
    <property type="evidence" value="ECO:0007669"/>
    <property type="project" value="TreeGrafter"/>
</dbReference>
<comment type="caution">
    <text evidence="11">The sequence shown here is derived from an EMBL/GenBank/DDBJ whole genome shotgun (WGS) entry which is preliminary data.</text>
</comment>
<dbReference type="Gene3D" id="3.40.50.300">
    <property type="entry name" value="P-loop containing nucleotide triphosphate hydrolases"/>
    <property type="match status" value="2"/>
</dbReference>
<dbReference type="InterPro" id="IPR003439">
    <property type="entry name" value="ABC_transporter-like_ATP-bd"/>
</dbReference>
<keyword evidence="12" id="KW-1185">Reference proteome</keyword>
<dbReference type="Pfam" id="PF00005">
    <property type="entry name" value="ABC_tran"/>
    <property type="match status" value="2"/>
</dbReference>
<feature type="transmembrane region" description="Helical" evidence="9">
    <location>
        <begin position="413"/>
        <end position="436"/>
    </location>
</feature>
<dbReference type="GO" id="GO:0140359">
    <property type="term" value="F:ABC-type transporter activity"/>
    <property type="evidence" value="ECO:0007669"/>
    <property type="project" value="InterPro"/>
</dbReference>
<evidence type="ECO:0000256" key="2">
    <source>
        <dbReference type="ARBA" id="ARBA00022448"/>
    </source>
</evidence>
<evidence type="ECO:0000256" key="8">
    <source>
        <dbReference type="ARBA" id="ARBA00023136"/>
    </source>
</evidence>
<evidence type="ECO:0000256" key="3">
    <source>
        <dbReference type="ARBA" id="ARBA00022692"/>
    </source>
</evidence>
<evidence type="ECO:0000256" key="7">
    <source>
        <dbReference type="ARBA" id="ARBA00022989"/>
    </source>
</evidence>
<feature type="non-terminal residue" evidence="11">
    <location>
        <position position="1571"/>
    </location>
</feature>
<keyword evidence="6 11" id="KW-0067">ATP-binding</keyword>
<keyword evidence="3 9" id="KW-0812">Transmembrane</keyword>
<dbReference type="PANTHER" id="PTHR19229">
    <property type="entry name" value="ATP-BINDING CASSETTE TRANSPORTER SUBFAMILY A ABCA"/>
    <property type="match status" value="1"/>
</dbReference>
<evidence type="ECO:0000313" key="11">
    <source>
        <dbReference type="EMBL" id="RZB38621.1"/>
    </source>
</evidence>
<feature type="transmembrane region" description="Helical" evidence="9">
    <location>
        <begin position="230"/>
        <end position="249"/>
    </location>
</feature>
<organism evidence="11 12">
    <name type="scientific">Asbolus verrucosus</name>
    <name type="common">Desert ironclad beetle</name>
    <dbReference type="NCBI Taxonomy" id="1661398"/>
    <lineage>
        <taxon>Eukaryota</taxon>
        <taxon>Metazoa</taxon>
        <taxon>Ecdysozoa</taxon>
        <taxon>Arthropoda</taxon>
        <taxon>Hexapoda</taxon>
        <taxon>Insecta</taxon>
        <taxon>Pterygota</taxon>
        <taxon>Neoptera</taxon>
        <taxon>Endopterygota</taxon>
        <taxon>Coleoptera</taxon>
        <taxon>Polyphaga</taxon>
        <taxon>Cucujiformia</taxon>
        <taxon>Tenebrionidae</taxon>
        <taxon>Pimeliinae</taxon>
        <taxon>Asbolus</taxon>
    </lineage>
</organism>
<dbReference type="InterPro" id="IPR026082">
    <property type="entry name" value="ABCA"/>
</dbReference>
<feature type="domain" description="ABC transporter" evidence="10">
    <location>
        <begin position="490"/>
        <end position="719"/>
    </location>
</feature>
<dbReference type="InterPro" id="IPR017871">
    <property type="entry name" value="ABC_transporter-like_CS"/>
</dbReference>
<dbReference type="Proteomes" id="UP000292052">
    <property type="component" value="Unassembled WGS sequence"/>
</dbReference>
<keyword evidence="2" id="KW-0813">Transport</keyword>
<evidence type="ECO:0000256" key="1">
    <source>
        <dbReference type="ARBA" id="ARBA00004141"/>
    </source>
</evidence>
<feature type="transmembrane region" description="Helical" evidence="9">
    <location>
        <begin position="860"/>
        <end position="879"/>
    </location>
</feature>
<feature type="transmembrane region" description="Helical" evidence="9">
    <location>
        <begin position="269"/>
        <end position="298"/>
    </location>
</feature>
<dbReference type="PROSITE" id="PS00211">
    <property type="entry name" value="ABC_TRANSPORTER_1"/>
    <property type="match status" value="1"/>
</dbReference>
<dbReference type="Pfam" id="PF23321">
    <property type="entry name" value="R1_ABCA1"/>
    <property type="match status" value="1"/>
</dbReference>
<feature type="domain" description="ABC transporter" evidence="10">
    <location>
        <begin position="1254"/>
        <end position="1484"/>
    </location>
</feature>
<dbReference type="STRING" id="1661398.A0A482V671"/>
<feature type="transmembrane region" description="Helical" evidence="9">
    <location>
        <begin position="1183"/>
        <end position="1203"/>
    </location>
</feature>
<accession>A0A482V671</accession>
<dbReference type="FunFam" id="3.40.50.300:FF:000327">
    <property type="entry name" value="ATP-binding cassette sub-family A member 3"/>
    <property type="match status" value="1"/>
</dbReference>
<dbReference type="OrthoDB" id="6512918at2759"/>
<evidence type="ECO:0000256" key="6">
    <source>
        <dbReference type="ARBA" id="ARBA00022840"/>
    </source>
</evidence>
<dbReference type="GO" id="GO:0016020">
    <property type="term" value="C:membrane"/>
    <property type="evidence" value="ECO:0007669"/>
    <property type="project" value="UniProtKB-SubCell"/>
</dbReference>
<keyword evidence="7 9" id="KW-1133">Transmembrane helix</keyword>
<keyword evidence="4" id="KW-0677">Repeat</keyword>
<dbReference type="SMART" id="SM00382">
    <property type="entry name" value="AAA"/>
    <property type="match status" value="2"/>
</dbReference>
<evidence type="ECO:0000256" key="5">
    <source>
        <dbReference type="ARBA" id="ARBA00022741"/>
    </source>
</evidence>
<feature type="transmembrane region" description="Helical" evidence="9">
    <location>
        <begin position="24"/>
        <end position="47"/>
    </location>
</feature>
<feature type="transmembrane region" description="Helical" evidence="9">
    <location>
        <begin position="310"/>
        <end position="334"/>
    </location>
</feature>
<sequence length="1571" mass="177901">MGNKLNKFILLMWKNWTLMRRRPIHTAFEAILPVIMVLILVAVRNLISVNEEPEKIYEPFSPKDTFFEIDSCYNAFLTKVVGNLFKNGYTTVGYANAKELNEAIDGNEKFCAAIQFDDAMNTVNNNADLPLNLDVTLRLPSEVGTKKEEWYTNILYPIFQLPGPRHPEDNSLLEPNYRSRGFLFLQQALTSLLINNGENITKSPEILLNRYPYPSYLNDTFYSSAMETMVSLLIMLSFMYNYINTIRAITTEKEKQLKESMKIMGLPNWLHWLAWFLRTFIIFLIAIILIIIIVKINFQKSAVFAHSDGSVLFIFFLLFSCCTITFSFLMSVFFSKANTAAAVGSLVFFLTYLPYSLQIQQYDTLTLGAKLGSSLLANSGLSFGISLILKFEGIEEGIQWSNLWNTVSPDDDLSLGAIFMMFILDTFLYLIIALYVEGIFPGEFGIPQPWYFPFSRAYWCNELGNLDYGIISDNKGEYFEQFTENLPTGIQLKNLSKTFGSNKAVKKLTLDMYEGHITVLLGHNGAGKTTTMSMITGMFPPTNGTAIVNGYDVRTSIGRVRDSMGLCLQHNVLFDNLTVWEHLYFFGKLKGLENHEINAEIDNYLKLLELDDKRNAASRTLSGGMKRKLSVAMALCGKSKVVMLDEPTAGMDPSARRTVWNLLQKQKEGRTILLTTHFMDEADLLGDRIAIMTVGNLHCCGSSFFLKKKYGAGYYLIMDVSPHCVPERVTNLLRKHIPYVEICSHVGSELTYQLSESDSGKFENMLYELENNTTQLGVQSYGVSLTTLEEVFMKVGADHDNKISKMLKKNNHRNGNNSTITIEENKSNNFKLNYLKGFPLMKNQFIAMTLKKFFSTLRTWHLFVFQVVLPVALILITVLTSRGSDIQKHTFPALRMTLDSYTDSVTLISGEETNEYTNYKDMLSKYDVEKKDNISATILQLTKETPATVKRRYIVGASFNETVATAWFNGEPYHSLPLALSLMLNALYKTQLSKEKSINFINHPLPLSLDTQIESMQLSVKGIQLSIALGYGMAFVASFYVLFSIKERISKSKHLQFVSGVNVIIFWGTSFLWDLFTFLITMIAILIAIAALQEDGFKTPEEIGIIGVTLTQVFELQNLLDVARPLHWILLFIPFYSISKGIYDISSIYSITDLCNQILPPACENNKMCCDLNGYYSMGTPGIGRNIVISFLMSVLLFTILILNEYGLFSFIKNKIINYNKPPVQNELIDSDVQEENHKIKTTSPTVLNNKYALVLRDVTKYYKNFLAVNGLCLGVKPYECFGLLGVNGAGKTSTFKMMTGDEQISYGDAWVNGLSINQDQKKVQKLIGYCPQFDALLDDLTVMETLTIFALIRGVPYDECKNLGENLAQEFDFYKHIGKKIKELSGGNKRKLSTALALIGDPPIIYLDEPTTGMDPATKRYLWTALGKLRDAGKCIILTSHSMEECEALCTRIAIMVNGNFQCLGSTQRLKNKFAQGYSLTIKVKKTGDNDNLENDITVIDSFVQRNFPGAQLKEKYQELLSYQLINNLIPWSRMFGILERSKRELNIEDYSLGQCSLEQVFLSFTRYQR</sequence>
<dbReference type="GO" id="GO:0005524">
    <property type="term" value="F:ATP binding"/>
    <property type="evidence" value="ECO:0007669"/>
    <property type="project" value="UniProtKB-KW"/>
</dbReference>
<evidence type="ECO:0000256" key="9">
    <source>
        <dbReference type="SAM" id="Phobius"/>
    </source>
</evidence>
<feature type="transmembrane region" description="Helical" evidence="9">
    <location>
        <begin position="1023"/>
        <end position="1043"/>
    </location>
</feature>
<evidence type="ECO:0000313" key="12">
    <source>
        <dbReference type="Proteomes" id="UP000292052"/>
    </source>
</evidence>
<evidence type="ECO:0000256" key="4">
    <source>
        <dbReference type="ARBA" id="ARBA00022737"/>
    </source>
</evidence>
<evidence type="ECO:0000259" key="10">
    <source>
        <dbReference type="PROSITE" id="PS50893"/>
    </source>
</evidence>
<proteinExistence type="predicted"/>
<dbReference type="EMBL" id="QDEB01135317">
    <property type="protein sequence ID" value="RZB38621.1"/>
    <property type="molecule type" value="Genomic_DNA"/>
</dbReference>
<feature type="transmembrane region" description="Helical" evidence="9">
    <location>
        <begin position="340"/>
        <end position="359"/>
    </location>
</feature>
<gene>
    <name evidence="11" type="ORF">BDFB_006616</name>
</gene>
<keyword evidence="8 9" id="KW-0472">Membrane</keyword>
<dbReference type="InterPro" id="IPR027417">
    <property type="entry name" value="P-loop_NTPase"/>
</dbReference>
<dbReference type="PANTHER" id="PTHR19229:SF250">
    <property type="entry name" value="ABC TRANSPORTER DOMAIN-CONTAINING PROTEIN-RELATED"/>
    <property type="match status" value="1"/>
</dbReference>
<dbReference type="SUPFAM" id="SSF52540">
    <property type="entry name" value="P-loop containing nucleoside triphosphate hydrolases"/>
    <property type="match status" value="2"/>
</dbReference>
<dbReference type="InterPro" id="IPR013525">
    <property type="entry name" value="ABC2_TM"/>
</dbReference>